<dbReference type="RefSeq" id="WP_169602303.1">
    <property type="nucleotide sequence ID" value="NZ_CP046565.1"/>
</dbReference>
<dbReference type="InterPro" id="IPR016092">
    <property type="entry name" value="ATAP"/>
</dbReference>
<name>A0A858Q5K7_9GAMM</name>
<gene>
    <name evidence="3" type="ORF">GNH96_03425</name>
</gene>
<dbReference type="InterPro" id="IPR050322">
    <property type="entry name" value="Fe-S_cluster_asmbl/transfer"/>
</dbReference>
<comment type="similarity">
    <text evidence="1">Belongs to the HesB/IscA family.</text>
</comment>
<feature type="domain" description="Core" evidence="2">
    <location>
        <begin position="1"/>
        <end position="103"/>
    </location>
</feature>
<protein>
    <submittedName>
        <fullName evidence="3">Iron-sulfur cluster assembly accessory protein</fullName>
    </submittedName>
</protein>
<dbReference type="Gene3D" id="2.60.300.12">
    <property type="entry name" value="HesB-like domain"/>
    <property type="match status" value="1"/>
</dbReference>
<evidence type="ECO:0000259" key="2">
    <source>
        <dbReference type="Pfam" id="PF01521"/>
    </source>
</evidence>
<dbReference type="GO" id="GO:0005829">
    <property type="term" value="C:cytosol"/>
    <property type="evidence" value="ECO:0007669"/>
    <property type="project" value="TreeGrafter"/>
</dbReference>
<accession>A0A858Q5K7</accession>
<dbReference type="Proteomes" id="UP000503004">
    <property type="component" value="Chromosome"/>
</dbReference>
<evidence type="ECO:0000313" key="4">
    <source>
        <dbReference type="Proteomes" id="UP000503004"/>
    </source>
</evidence>
<dbReference type="InterPro" id="IPR017870">
    <property type="entry name" value="FeS_cluster_insertion_CS"/>
</dbReference>
<dbReference type="GO" id="GO:0051537">
    <property type="term" value="F:2 iron, 2 sulfur cluster binding"/>
    <property type="evidence" value="ECO:0007669"/>
    <property type="project" value="TreeGrafter"/>
</dbReference>
<proteinExistence type="inferred from homology"/>
<dbReference type="KEGG" id="metu:GNH96_03425"/>
<dbReference type="AlphaFoldDB" id="A0A858Q5K7"/>
<dbReference type="EMBL" id="CP046565">
    <property type="protein sequence ID" value="QJD29111.1"/>
    <property type="molecule type" value="Genomic_DNA"/>
</dbReference>
<dbReference type="Pfam" id="PF01521">
    <property type="entry name" value="Fe-S_biosyn"/>
    <property type="match status" value="1"/>
</dbReference>
<dbReference type="InterPro" id="IPR000361">
    <property type="entry name" value="ATAP_core_dom"/>
</dbReference>
<sequence length="107" mass="11550">MAVTVTENAATQIARQLERRGRGVGLRLSVKQAGCSGYAYVVDYAEEITADDSVFEQHGVKIVVKTTDLAYLDGVEVDYAREGLNDAFRFHNPKATASCGCGESFAV</sequence>
<evidence type="ECO:0000313" key="3">
    <source>
        <dbReference type="EMBL" id="QJD29111.1"/>
    </source>
</evidence>
<dbReference type="SUPFAM" id="SSF89360">
    <property type="entry name" value="HesB-like domain"/>
    <property type="match status" value="1"/>
</dbReference>
<dbReference type="GO" id="GO:0016226">
    <property type="term" value="P:iron-sulfur cluster assembly"/>
    <property type="evidence" value="ECO:0007669"/>
    <property type="project" value="InterPro"/>
</dbReference>
<dbReference type="PANTHER" id="PTHR10072:SF41">
    <property type="entry name" value="IRON-SULFUR CLUSTER ASSEMBLY 1 HOMOLOG, MITOCHONDRIAL"/>
    <property type="match status" value="1"/>
</dbReference>
<dbReference type="PANTHER" id="PTHR10072">
    <property type="entry name" value="IRON-SULFUR CLUSTER ASSEMBLY PROTEIN"/>
    <property type="match status" value="1"/>
</dbReference>
<keyword evidence="4" id="KW-1185">Reference proteome</keyword>
<evidence type="ECO:0000256" key="1">
    <source>
        <dbReference type="ARBA" id="ARBA00006718"/>
    </source>
</evidence>
<organism evidence="3 4">
    <name type="scientific">Methylococcus geothermalis</name>
    <dbReference type="NCBI Taxonomy" id="2681310"/>
    <lineage>
        <taxon>Bacteria</taxon>
        <taxon>Pseudomonadati</taxon>
        <taxon>Pseudomonadota</taxon>
        <taxon>Gammaproteobacteria</taxon>
        <taxon>Methylococcales</taxon>
        <taxon>Methylococcaceae</taxon>
        <taxon>Methylococcus</taxon>
    </lineage>
</organism>
<dbReference type="NCBIfam" id="TIGR00049">
    <property type="entry name" value="iron-sulfur cluster assembly accessory protein"/>
    <property type="match status" value="1"/>
</dbReference>
<reference evidence="4" key="1">
    <citation type="submission" date="2019-12" db="EMBL/GenBank/DDBJ databases">
        <authorList>
            <person name="Awala S.I."/>
            <person name="Rhee S.K."/>
        </authorList>
    </citation>
    <scope>NUCLEOTIDE SEQUENCE [LARGE SCALE GENOMIC DNA]</scope>
    <source>
        <strain evidence="4">IM1</strain>
    </source>
</reference>
<dbReference type="InterPro" id="IPR035903">
    <property type="entry name" value="HesB-like_dom_sf"/>
</dbReference>
<dbReference type="PROSITE" id="PS01152">
    <property type="entry name" value="HESB"/>
    <property type="match status" value="1"/>
</dbReference>